<dbReference type="InterPro" id="IPR013826">
    <property type="entry name" value="Topo_IA_cen_sub3"/>
</dbReference>
<dbReference type="SUPFAM" id="SSF56712">
    <property type="entry name" value="Prokaryotic type I DNA topoisomerase"/>
    <property type="match status" value="1"/>
</dbReference>
<dbReference type="GO" id="GO:0005694">
    <property type="term" value="C:chromosome"/>
    <property type="evidence" value="ECO:0007669"/>
    <property type="project" value="InterPro"/>
</dbReference>
<dbReference type="EMBL" id="LBOV01000001">
    <property type="protein sequence ID" value="KKP44719.1"/>
    <property type="molecule type" value="Genomic_DNA"/>
</dbReference>
<dbReference type="InterPro" id="IPR028612">
    <property type="entry name" value="Topoisom_1_IA"/>
</dbReference>
<evidence type="ECO:0000256" key="8">
    <source>
        <dbReference type="ARBA" id="ARBA00023125"/>
    </source>
</evidence>
<feature type="domain" description="Topo IA-type catalytic" evidence="12">
    <location>
        <begin position="133"/>
        <end position="558"/>
    </location>
</feature>
<dbReference type="Gene3D" id="1.10.290.10">
    <property type="entry name" value="Topoisomerase I, domain 4"/>
    <property type="match status" value="1"/>
</dbReference>
<dbReference type="SMART" id="SM00437">
    <property type="entry name" value="TOP1Ac"/>
    <property type="match status" value="1"/>
</dbReference>
<feature type="site" description="Interaction with DNA" evidence="10">
    <location>
        <position position="489"/>
    </location>
</feature>
<dbReference type="PROSITE" id="PS00396">
    <property type="entry name" value="TOPO_IA_1"/>
    <property type="match status" value="1"/>
</dbReference>
<dbReference type="InterPro" id="IPR006171">
    <property type="entry name" value="TOPRIM_dom"/>
</dbReference>
<feature type="site" description="Interaction with DNA" evidence="10">
    <location>
        <position position="39"/>
    </location>
</feature>
<feature type="site" description="Interaction with DNA" evidence="10">
    <location>
        <position position="147"/>
    </location>
</feature>
<dbReference type="SUPFAM" id="SSF57783">
    <property type="entry name" value="Zinc beta-ribbon"/>
    <property type="match status" value="3"/>
</dbReference>
<proteinExistence type="inferred from homology"/>
<dbReference type="Pfam" id="PF01751">
    <property type="entry name" value="Toprim"/>
    <property type="match status" value="1"/>
</dbReference>
<dbReference type="InterPro" id="IPR023405">
    <property type="entry name" value="Topo_IA_core_domain"/>
</dbReference>
<dbReference type="EC" id="5.6.2.1" evidence="10"/>
<dbReference type="GO" id="GO:0006265">
    <property type="term" value="P:DNA topological change"/>
    <property type="evidence" value="ECO:0007669"/>
    <property type="project" value="UniProtKB-UniRule"/>
</dbReference>
<feature type="domain" description="Toprim" evidence="11">
    <location>
        <begin position="9"/>
        <end position="119"/>
    </location>
</feature>
<protein>
    <recommendedName>
        <fullName evidence="10">DNA topoisomerase 1</fullName>
        <ecNumber evidence="10">5.6.2.1</ecNumber>
    </recommendedName>
    <alternativeName>
        <fullName evidence="10">DNA topoisomerase I</fullName>
    </alternativeName>
</protein>
<dbReference type="Gene3D" id="1.10.460.10">
    <property type="entry name" value="Topoisomerase I, domain 2"/>
    <property type="match status" value="1"/>
</dbReference>
<dbReference type="PROSITE" id="PS50880">
    <property type="entry name" value="TOPRIM"/>
    <property type="match status" value="1"/>
</dbReference>
<feature type="site" description="Interaction with DNA" evidence="10">
    <location>
        <position position="295"/>
    </location>
</feature>
<dbReference type="PANTHER" id="PTHR42785:SF1">
    <property type="entry name" value="DNA TOPOISOMERASE"/>
    <property type="match status" value="1"/>
</dbReference>
<comment type="caution">
    <text evidence="13">The sequence shown here is derived from an EMBL/GenBank/DDBJ whole genome shotgun (WGS) entry which is preliminary data.</text>
</comment>
<evidence type="ECO:0000313" key="14">
    <source>
        <dbReference type="Proteomes" id="UP000034302"/>
    </source>
</evidence>
<dbReference type="PATRIC" id="fig|1619089.3.peg.65"/>
<keyword evidence="9 10" id="KW-0413">Isomerase</keyword>
<dbReference type="InterPro" id="IPR013497">
    <property type="entry name" value="Topo_IA_cen"/>
</dbReference>
<dbReference type="Proteomes" id="UP000034302">
    <property type="component" value="Unassembled WGS sequence"/>
</dbReference>
<evidence type="ECO:0000256" key="6">
    <source>
        <dbReference type="ARBA" id="ARBA00022842"/>
    </source>
</evidence>
<evidence type="ECO:0000256" key="9">
    <source>
        <dbReference type="ARBA" id="ARBA00023235"/>
    </source>
</evidence>
<keyword evidence="7 10" id="KW-0799">Topoisomerase</keyword>
<evidence type="ECO:0000256" key="1">
    <source>
        <dbReference type="ARBA" id="ARBA00000213"/>
    </source>
</evidence>
<evidence type="ECO:0000256" key="10">
    <source>
        <dbReference type="HAMAP-Rule" id="MF_00952"/>
    </source>
</evidence>
<evidence type="ECO:0000256" key="3">
    <source>
        <dbReference type="ARBA" id="ARBA00022723"/>
    </source>
</evidence>
<dbReference type="PANTHER" id="PTHR42785">
    <property type="entry name" value="DNA TOPOISOMERASE, TYPE IA, CORE"/>
    <property type="match status" value="1"/>
</dbReference>
<dbReference type="InterPro" id="IPR013825">
    <property type="entry name" value="Topo_IA_cen_sub2"/>
</dbReference>
<gene>
    <name evidence="10" type="primary">topA</name>
    <name evidence="13" type="ORF">UR34_C0001G0065</name>
</gene>
<dbReference type="Gene3D" id="2.70.20.10">
    <property type="entry name" value="Topoisomerase I, domain 3"/>
    <property type="match status" value="1"/>
</dbReference>
<feature type="site" description="Interaction with DNA" evidence="10">
    <location>
        <position position="144"/>
    </location>
</feature>
<evidence type="ECO:0000256" key="7">
    <source>
        <dbReference type="ARBA" id="ARBA00023029"/>
    </source>
</evidence>
<dbReference type="Pfam" id="PF01131">
    <property type="entry name" value="Topoisom_bac"/>
    <property type="match status" value="1"/>
</dbReference>
<dbReference type="InterPro" id="IPR013824">
    <property type="entry name" value="Topo_IA_cen_sub1"/>
</dbReference>
<feature type="site" description="Interaction with DNA" evidence="10">
    <location>
        <position position="159"/>
    </location>
</feature>
<evidence type="ECO:0000256" key="5">
    <source>
        <dbReference type="ARBA" id="ARBA00022833"/>
    </source>
</evidence>
<feature type="site" description="Interaction with DNA" evidence="10">
    <location>
        <position position="152"/>
    </location>
</feature>
<evidence type="ECO:0000313" key="13">
    <source>
        <dbReference type="EMBL" id="KKP44719.1"/>
    </source>
</evidence>
<dbReference type="GO" id="GO:0008270">
    <property type="term" value="F:zinc ion binding"/>
    <property type="evidence" value="ECO:0007669"/>
    <property type="project" value="UniProtKB-KW"/>
</dbReference>
<comment type="function">
    <text evidence="10">Releases the supercoiling and torsional tension of DNA, which is introduced during the DNA replication and transcription, by transiently cleaving and rejoining one strand of the DNA duplex. Introduces a single-strand break via transesterification at a target site in duplex DNA. The scissile phosphodiester is attacked by the catalytic tyrosine of the enzyme, resulting in the formation of a DNA-(5'-phosphotyrosyl)-enzyme intermediate and the expulsion of a 3'-OH DNA strand. The free DNA strand then undergoes passage around the unbroken strand, thus removing DNA supercoils. Finally, in the religation step, the DNA 3'-OH attacks the covalent intermediate to expel the active-site tyrosine and restore the DNA phosphodiester backbone.</text>
</comment>
<name>A0A0F9ZKW2_9BACT</name>
<dbReference type="GO" id="GO:0003677">
    <property type="term" value="F:DNA binding"/>
    <property type="evidence" value="ECO:0007669"/>
    <property type="project" value="UniProtKB-KW"/>
</dbReference>
<reference evidence="13 14" key="1">
    <citation type="journal article" date="2015" name="Nature">
        <title>rRNA introns, odd ribosomes, and small enigmatic genomes across a large radiation of phyla.</title>
        <authorList>
            <person name="Brown C.T."/>
            <person name="Hug L.A."/>
            <person name="Thomas B.C."/>
            <person name="Sharon I."/>
            <person name="Castelle C.J."/>
            <person name="Singh A."/>
            <person name="Wilkins M.J."/>
            <person name="Williams K.H."/>
            <person name="Banfield J.F."/>
        </authorList>
    </citation>
    <scope>NUCLEOTIDE SEQUENCE [LARGE SCALE GENOMIC DNA]</scope>
</reference>
<keyword evidence="5" id="KW-0862">Zinc</keyword>
<feature type="site" description="Interaction with DNA" evidence="10">
    <location>
        <position position="143"/>
    </location>
</feature>
<dbReference type="InterPro" id="IPR023406">
    <property type="entry name" value="Topo_IA_AS"/>
</dbReference>
<dbReference type="InterPro" id="IPR034149">
    <property type="entry name" value="TOPRIM_TopoI"/>
</dbReference>
<dbReference type="CDD" id="cd03363">
    <property type="entry name" value="TOPRIM_TopoIA_TopoI"/>
    <property type="match status" value="1"/>
</dbReference>
<keyword evidence="3" id="KW-0479">Metal-binding</keyword>
<keyword evidence="8 10" id="KW-0238">DNA-binding</keyword>
<dbReference type="PRINTS" id="PR00417">
    <property type="entry name" value="PRTPISMRASEI"/>
</dbReference>
<dbReference type="InterPro" id="IPR003601">
    <property type="entry name" value="Topo_IA_2"/>
</dbReference>
<dbReference type="Gene3D" id="3.30.65.10">
    <property type="entry name" value="Bacterial Topoisomerase I, domain 1"/>
    <property type="match status" value="3"/>
</dbReference>
<evidence type="ECO:0000259" key="11">
    <source>
        <dbReference type="PROSITE" id="PS50880"/>
    </source>
</evidence>
<dbReference type="Pfam" id="PF01396">
    <property type="entry name" value="Zn_ribbon_Top1"/>
    <property type="match status" value="3"/>
</dbReference>
<dbReference type="InterPro" id="IPR003602">
    <property type="entry name" value="Topo_IA_DNA-bd_dom"/>
</dbReference>
<feature type="region of interest" description="Interaction with DNA" evidence="10">
    <location>
        <begin position="167"/>
        <end position="172"/>
    </location>
</feature>
<dbReference type="CDD" id="cd00186">
    <property type="entry name" value="TOP1Ac"/>
    <property type="match status" value="1"/>
</dbReference>
<dbReference type="NCBIfam" id="TIGR01051">
    <property type="entry name" value="topA_bact"/>
    <property type="match status" value="1"/>
</dbReference>
<evidence type="ECO:0000259" key="12">
    <source>
        <dbReference type="PROSITE" id="PS52039"/>
    </source>
</evidence>
<keyword evidence="6" id="KW-0460">Magnesium</keyword>
<dbReference type="GO" id="GO:0003917">
    <property type="term" value="F:DNA topoisomerase type I (single strand cut, ATP-independent) activity"/>
    <property type="evidence" value="ECO:0007669"/>
    <property type="project" value="UniProtKB-UniRule"/>
</dbReference>
<dbReference type="InterPro" id="IPR000380">
    <property type="entry name" value="Topo_IA"/>
</dbReference>
<comment type="catalytic activity">
    <reaction evidence="1 10">
        <text>ATP-independent breakage of single-stranded DNA, followed by passage and rejoining.</text>
        <dbReference type="EC" id="5.6.2.1"/>
    </reaction>
</comment>
<sequence>MEKQRSKYNNLLIVESPAKAKTINKYLGGDFKVMATVGHVIDLPKSTLGVDVENGYEPLFETIYGKGKIIKDLKRAIPKGGNVYLAMDPDREGEAIAWHVNKALKIKNAKRVTFHEITKMAIIEAIKKPTLVNENLVEAQKARRVLDRLFGYKLSELLWKKIWYGLSAGRVQSVALRLVVEKEEEREAFKSNEYWEFFVHVKKEEEKVAIKLIRKDGKKYIPSTEKEVTELKNSLGDSKYEVVDIVKKEIKKNPYPPYTTSTLQQSANNVLGYSAKRTMGLAQALYQSGYITYIRTDSVYISDRVLPEIRNIIESKYGKEYLPDTPRYYKNKSKNAQEAHEGIRPTDFSVPTSVVKSKLGEAEGRLYDLIWKRAVSSQMREKRVENLTLYLEPVNQLKNKYTFSVGVQKTLFDGFRTVYGAIKDVEEDIQQINSVKMNDIFSKEKFVTEQKFTQPPSRYTEATLVKKLESLGIGRPSTYATIISTIQAREYVGRDGKFLLPTDVGRVVTHFLKNNFSDLIDYKYTANVEDRLDQIAEGKVEYVPFLDKEYKPLMKDIQKAEKDVKKDDVVILSKSEEKCPECGSEMVERLGRYGKFLSCSRFPECKGMKDINGGENQLDFEKYLKVEKCPECGSKMILKNGKYGKFWACEKYPECKGIVPLLLKEVCPECGKNLVERKSKWGRMFKGCSGYPDCKYIKKEAKPAKEESA</sequence>
<dbReference type="PROSITE" id="PS52039">
    <property type="entry name" value="TOPO_IA_2"/>
    <property type="match status" value="1"/>
</dbReference>
<dbReference type="AlphaFoldDB" id="A0A0F9ZKW2"/>
<dbReference type="InterPro" id="IPR005733">
    <property type="entry name" value="TopoI_bac-type"/>
</dbReference>
<feature type="active site" description="O-(5'-phospho-DNA)-tyrosine intermediate" evidence="10">
    <location>
        <position position="293"/>
    </location>
</feature>
<dbReference type="Gene3D" id="3.40.50.140">
    <property type="match status" value="1"/>
</dbReference>
<dbReference type="SMART" id="SM00436">
    <property type="entry name" value="TOP1Bc"/>
    <property type="match status" value="1"/>
</dbReference>
<dbReference type="HAMAP" id="MF_00952">
    <property type="entry name" value="Topoisom_1_prok"/>
    <property type="match status" value="1"/>
</dbReference>
<comment type="subunit">
    <text evidence="10">Monomer.</text>
</comment>
<keyword evidence="4" id="KW-0863">Zinc-finger</keyword>
<evidence type="ECO:0000256" key="2">
    <source>
        <dbReference type="ARBA" id="ARBA00009446"/>
    </source>
</evidence>
<comment type="similarity">
    <text evidence="2 10">Belongs to the type IA topoisomerase family.</text>
</comment>
<dbReference type="InterPro" id="IPR013498">
    <property type="entry name" value="Topo_IA_Znf"/>
</dbReference>
<organism evidence="13 14">
    <name type="scientific">candidate division WS6 bacterium GW2011_GWC1_33_20</name>
    <dbReference type="NCBI Taxonomy" id="1619089"/>
    <lineage>
        <taxon>Bacteria</taxon>
        <taxon>Candidatus Dojkabacteria</taxon>
    </lineage>
</organism>
<evidence type="ECO:0000256" key="4">
    <source>
        <dbReference type="ARBA" id="ARBA00022771"/>
    </source>
</evidence>
<dbReference type="SMART" id="SM00493">
    <property type="entry name" value="TOPRIM"/>
    <property type="match status" value="1"/>
</dbReference>
<accession>A0A0F9ZKW2</accession>